<reference evidence="2 3" key="1">
    <citation type="submission" date="2017-05" db="EMBL/GenBank/DDBJ databases">
        <title>The Genome Sequence of Enterococcus faecium 6F2_DIV0138.</title>
        <authorList>
            <consortium name="The Broad Institute Genomics Platform"/>
            <consortium name="The Broad Institute Genomic Center for Infectious Diseases"/>
            <person name="Earl A."/>
            <person name="Manson A."/>
            <person name="Schwartman J."/>
            <person name="Gilmore M."/>
            <person name="Abouelleil A."/>
            <person name="Cao P."/>
            <person name="Chapman S."/>
            <person name="Cusick C."/>
            <person name="Shea T."/>
            <person name="Young S."/>
            <person name="Neafsey D."/>
            <person name="Nusbaum C."/>
            <person name="Birren B."/>
        </authorList>
    </citation>
    <scope>NUCLEOTIDE SEQUENCE [LARGE SCALE GENOMIC DNA]</scope>
    <source>
        <strain evidence="2 3">6F2_DIV0138</strain>
    </source>
</reference>
<feature type="transmembrane region" description="Helical" evidence="1">
    <location>
        <begin position="169"/>
        <end position="186"/>
    </location>
</feature>
<feature type="transmembrane region" description="Helical" evidence="1">
    <location>
        <begin position="215"/>
        <end position="236"/>
    </location>
</feature>
<keyword evidence="1" id="KW-0812">Transmembrane</keyword>
<feature type="transmembrane region" description="Helical" evidence="1">
    <location>
        <begin position="25"/>
        <end position="46"/>
    </location>
</feature>
<dbReference type="GO" id="GO:0008233">
    <property type="term" value="F:peptidase activity"/>
    <property type="evidence" value="ECO:0007669"/>
    <property type="project" value="InterPro"/>
</dbReference>
<protein>
    <recommendedName>
        <fullName evidence="4">PrsW family intramembrane metalloprotease</fullName>
    </recommendedName>
</protein>
<name>A0AB73PJN4_ENTFC</name>
<feature type="transmembrane region" description="Helical" evidence="1">
    <location>
        <begin position="193"/>
        <end position="209"/>
    </location>
</feature>
<evidence type="ECO:0000256" key="1">
    <source>
        <dbReference type="SAM" id="Phobius"/>
    </source>
</evidence>
<organism evidence="2 3">
    <name type="scientific">Enterococcus faecium</name>
    <name type="common">Streptococcus faecium</name>
    <dbReference type="NCBI Taxonomy" id="1352"/>
    <lineage>
        <taxon>Bacteria</taxon>
        <taxon>Bacillati</taxon>
        <taxon>Bacillota</taxon>
        <taxon>Bacilli</taxon>
        <taxon>Lactobacillales</taxon>
        <taxon>Enterococcaceae</taxon>
        <taxon>Enterococcus</taxon>
    </lineage>
</organism>
<dbReference type="AlphaFoldDB" id="A0AB73PJN4"/>
<dbReference type="Proteomes" id="UP000194737">
    <property type="component" value="Unassembled WGS sequence"/>
</dbReference>
<proteinExistence type="predicted"/>
<accession>A0AB73PJN4</accession>
<dbReference type="EMBL" id="NGLB01000004">
    <property type="protein sequence ID" value="OTN94203.1"/>
    <property type="molecule type" value="Genomic_DNA"/>
</dbReference>
<gene>
    <name evidence="2" type="ORF">A5804_002877</name>
</gene>
<feature type="transmembrane region" description="Helical" evidence="1">
    <location>
        <begin position="58"/>
        <end position="78"/>
    </location>
</feature>
<dbReference type="Pfam" id="PF13367">
    <property type="entry name" value="PrsW-protease"/>
    <property type="match status" value="1"/>
</dbReference>
<dbReference type="InterPro" id="IPR026898">
    <property type="entry name" value="PrsW"/>
</dbReference>
<keyword evidence="1" id="KW-1133">Transmembrane helix</keyword>
<evidence type="ECO:0008006" key="4">
    <source>
        <dbReference type="Google" id="ProtNLM"/>
    </source>
</evidence>
<comment type="caution">
    <text evidence="2">The sequence shown here is derived from an EMBL/GenBank/DDBJ whole genome shotgun (WGS) entry which is preliminary data.</text>
</comment>
<feature type="transmembrane region" description="Helical" evidence="1">
    <location>
        <begin position="120"/>
        <end position="137"/>
    </location>
</feature>
<evidence type="ECO:0000313" key="3">
    <source>
        <dbReference type="Proteomes" id="UP000194737"/>
    </source>
</evidence>
<keyword evidence="1" id="KW-0472">Membrane</keyword>
<evidence type="ECO:0000313" key="2">
    <source>
        <dbReference type="EMBL" id="OTN94203.1"/>
    </source>
</evidence>
<sequence>MFNIFFNLNSEIYHLSSALTSISQIQLFLISCIPITFYTLVLILFFRQKNKNITISEIFLYILSGSFLAGSLSYQLIYHLDNFLFNAHSILIIGAILEELLKLIVFIIIFYISRLQIDKLLKILFLASILGLGFQLYEDYSYILNNIDLGFANLFSSLLYRVSNAITSHWMYTGITVLGFITFITGKISKGKCLFWLISPCILHILWNSDWNNSILISSILSAITFSIYISAYSVISTIKN</sequence>
<dbReference type="RefSeq" id="WP_086325276.1">
    <property type="nucleotide sequence ID" value="NZ_NGLB01000004.1"/>
</dbReference>
<feature type="transmembrane region" description="Helical" evidence="1">
    <location>
        <begin position="90"/>
        <end position="113"/>
    </location>
</feature>